<evidence type="ECO:0000256" key="5">
    <source>
        <dbReference type="ARBA" id="ARBA00023004"/>
    </source>
</evidence>
<dbReference type="SFLD" id="SFLDG01067">
    <property type="entry name" value="SPASM/twitch_domain_containing"/>
    <property type="match status" value="1"/>
</dbReference>
<dbReference type="NCBIfam" id="TIGR04085">
    <property type="entry name" value="rSAM_more_4Fe4S"/>
    <property type="match status" value="1"/>
</dbReference>
<evidence type="ECO:0000256" key="2">
    <source>
        <dbReference type="ARBA" id="ARBA00022485"/>
    </source>
</evidence>
<reference evidence="11" key="1">
    <citation type="submission" date="2016-10" db="EMBL/GenBank/DDBJ databases">
        <authorList>
            <person name="Varghese N."/>
            <person name="Submissions S."/>
        </authorList>
    </citation>
    <scope>NUCLEOTIDE SEQUENCE [LARGE SCALE GENOMIC DNA]</scope>
    <source>
        <strain evidence="11">DSM 45419</strain>
    </source>
</reference>
<dbReference type="EMBL" id="FNHE01000004">
    <property type="protein sequence ID" value="SDM22921.1"/>
    <property type="molecule type" value="Genomic_DNA"/>
</dbReference>
<keyword evidence="3" id="KW-0949">S-adenosyl-L-methionine</keyword>
<dbReference type="PROSITE" id="PS01305">
    <property type="entry name" value="MOAA_NIFB_PQQE"/>
    <property type="match status" value="1"/>
</dbReference>
<dbReference type="InterPro" id="IPR058240">
    <property type="entry name" value="rSAM_sf"/>
</dbReference>
<evidence type="ECO:0000256" key="6">
    <source>
        <dbReference type="ARBA" id="ARBA00023014"/>
    </source>
</evidence>
<keyword evidence="6" id="KW-0411">Iron-sulfur</keyword>
<dbReference type="SFLD" id="SFLDG01384">
    <property type="entry name" value="thioether_bond_formation_requi"/>
    <property type="match status" value="1"/>
</dbReference>
<dbReference type="SFLD" id="SFLDG01386">
    <property type="entry name" value="main_SPASM_domain-containing"/>
    <property type="match status" value="1"/>
</dbReference>
<organism evidence="10 11">
    <name type="scientific">Geodermatophilus siccatus</name>
    <dbReference type="NCBI Taxonomy" id="1137991"/>
    <lineage>
        <taxon>Bacteria</taxon>
        <taxon>Bacillati</taxon>
        <taxon>Actinomycetota</taxon>
        <taxon>Actinomycetes</taxon>
        <taxon>Geodermatophilales</taxon>
        <taxon>Geodermatophilaceae</taxon>
        <taxon>Geodermatophilus</taxon>
    </lineage>
</organism>
<dbReference type="InterPro" id="IPR023867">
    <property type="entry name" value="Sulphatase_maturase_rSAM"/>
</dbReference>
<dbReference type="GO" id="GO:0046872">
    <property type="term" value="F:metal ion binding"/>
    <property type="evidence" value="ECO:0007669"/>
    <property type="project" value="UniProtKB-KW"/>
</dbReference>
<dbReference type="PANTHER" id="PTHR43273:SF3">
    <property type="entry name" value="ANAEROBIC SULFATASE-MATURATING ENZYME HOMOLOG ASLB-RELATED"/>
    <property type="match status" value="1"/>
</dbReference>
<dbReference type="Proteomes" id="UP000198680">
    <property type="component" value="Unassembled WGS sequence"/>
</dbReference>
<dbReference type="InterPro" id="IPR013785">
    <property type="entry name" value="Aldolase_TIM"/>
</dbReference>
<accession>A0A1G9RID2</accession>
<dbReference type="InterPro" id="IPR007197">
    <property type="entry name" value="rSAM"/>
</dbReference>
<dbReference type="SUPFAM" id="SSF102114">
    <property type="entry name" value="Radical SAM enzymes"/>
    <property type="match status" value="1"/>
</dbReference>
<comment type="similarity">
    <text evidence="7">Belongs to the radical SAM superfamily. Anaerobic sulfatase-maturating enzyme family.</text>
</comment>
<dbReference type="STRING" id="1137991.SAMN05660642_01936"/>
<dbReference type="GO" id="GO:0051539">
    <property type="term" value="F:4 iron, 4 sulfur cluster binding"/>
    <property type="evidence" value="ECO:0007669"/>
    <property type="project" value="UniProtKB-KW"/>
</dbReference>
<dbReference type="InterPro" id="IPR000385">
    <property type="entry name" value="MoaA_NifB_PqqE_Fe-S-bd_CS"/>
</dbReference>
<feature type="region of interest" description="Disordered" evidence="8">
    <location>
        <begin position="381"/>
        <end position="424"/>
    </location>
</feature>
<dbReference type="SFLD" id="SFLDG01072">
    <property type="entry name" value="dehydrogenase_like"/>
    <property type="match status" value="1"/>
</dbReference>
<comment type="cofactor">
    <cofactor evidence="1">
        <name>[4Fe-4S] cluster</name>
        <dbReference type="ChEBI" id="CHEBI:49883"/>
    </cofactor>
</comment>
<proteinExistence type="inferred from homology"/>
<dbReference type="Gene3D" id="3.20.20.70">
    <property type="entry name" value="Aldolase class I"/>
    <property type="match status" value="1"/>
</dbReference>
<dbReference type="OrthoDB" id="9782387at2"/>
<feature type="compositionally biased region" description="Basic and acidic residues" evidence="8">
    <location>
        <begin position="392"/>
        <end position="404"/>
    </location>
</feature>
<feature type="region of interest" description="Disordered" evidence="8">
    <location>
        <begin position="130"/>
        <end position="154"/>
    </location>
</feature>
<evidence type="ECO:0000256" key="3">
    <source>
        <dbReference type="ARBA" id="ARBA00022691"/>
    </source>
</evidence>
<dbReference type="CDD" id="cd01335">
    <property type="entry name" value="Radical_SAM"/>
    <property type="match status" value="1"/>
</dbReference>
<dbReference type="SFLD" id="SFLDS00029">
    <property type="entry name" value="Radical_SAM"/>
    <property type="match status" value="1"/>
</dbReference>
<name>A0A1G9RID2_9ACTN</name>
<dbReference type="Pfam" id="PF04055">
    <property type="entry name" value="Radical_SAM"/>
    <property type="match status" value="1"/>
</dbReference>
<feature type="domain" description="Radical SAM core" evidence="9">
    <location>
        <begin position="11"/>
        <end position="176"/>
    </location>
</feature>
<dbReference type="AlphaFoldDB" id="A0A1G9RID2"/>
<evidence type="ECO:0000256" key="1">
    <source>
        <dbReference type="ARBA" id="ARBA00001966"/>
    </source>
</evidence>
<keyword evidence="4" id="KW-0479">Metal-binding</keyword>
<sequence length="424" mass="47580">MMLSPDITLIIKVTNACDLQCRYCFIEPSVFHKKMTDETAHRVVHAFLQSDFFRSVQFVWHGGEPLLRGRGFFERVFEQQRTCETRVTYTNATQTNATHLDDDMLEFLLANDVSIGLSLDGPAELTDASRRGRRNLPLLTGDRGTGPAHRGAHETTVDAARRLQQRGRAAGAIVTVNRNNVGHPEAVYQEFRSRRLHMKINPLTRSGLADTPLGEDLGITADEYGDFLVRMFDAWFDDRDAPISIEPFGQHIARMLGDEATHSCFYTLSCHRFFLGISPDGDLFPCGMFQGEPSFRYGNIHEMEPQDVAGTVLFGRIDSREQKVLQTCSRCAFFDLCYGGCMFHSLKDSKVLEEKDYYCVGYKTYFEHVLRRIHDDLGRAVQVSGGTSSDPPRGEPGPDGHGADRATSGRARTSVPAPAREDNR</sequence>
<dbReference type="PANTHER" id="PTHR43273">
    <property type="entry name" value="ANAEROBIC SULFATASE-MATURATING ENZYME HOMOLOG ASLB-RELATED"/>
    <property type="match status" value="1"/>
</dbReference>
<evidence type="ECO:0000313" key="11">
    <source>
        <dbReference type="Proteomes" id="UP000198680"/>
    </source>
</evidence>
<keyword evidence="11" id="KW-1185">Reference proteome</keyword>
<dbReference type="RefSeq" id="WP_139177071.1">
    <property type="nucleotide sequence ID" value="NZ_FNHE01000004.1"/>
</dbReference>
<evidence type="ECO:0000256" key="4">
    <source>
        <dbReference type="ARBA" id="ARBA00022723"/>
    </source>
</evidence>
<evidence type="ECO:0000313" key="10">
    <source>
        <dbReference type="EMBL" id="SDM22921.1"/>
    </source>
</evidence>
<dbReference type="GO" id="GO:0016491">
    <property type="term" value="F:oxidoreductase activity"/>
    <property type="evidence" value="ECO:0007669"/>
    <property type="project" value="InterPro"/>
</dbReference>
<gene>
    <name evidence="10" type="ORF">SAMN05660642_01936</name>
</gene>
<evidence type="ECO:0000259" key="9">
    <source>
        <dbReference type="Pfam" id="PF04055"/>
    </source>
</evidence>
<evidence type="ECO:0000256" key="7">
    <source>
        <dbReference type="ARBA" id="ARBA00023601"/>
    </source>
</evidence>
<protein>
    <submittedName>
        <fullName evidence="10">Radical SAM additional 4Fe4S-binding SPASM domain-containing protein</fullName>
    </submittedName>
</protein>
<keyword evidence="2" id="KW-0004">4Fe-4S</keyword>
<keyword evidence="5" id="KW-0408">Iron</keyword>
<evidence type="ECO:0000256" key="8">
    <source>
        <dbReference type="SAM" id="MobiDB-lite"/>
    </source>
</evidence>
<dbReference type="InterPro" id="IPR023885">
    <property type="entry name" value="4Fe4S-binding_SPASM_dom"/>
</dbReference>